<evidence type="ECO:0000256" key="1">
    <source>
        <dbReference type="SAM" id="Phobius"/>
    </source>
</evidence>
<keyword evidence="3" id="KW-1185">Reference proteome</keyword>
<organism evidence="2 3">
    <name type="scientific">Halobium salinum</name>
    <dbReference type="NCBI Taxonomy" id="1364940"/>
    <lineage>
        <taxon>Archaea</taxon>
        <taxon>Methanobacteriati</taxon>
        <taxon>Methanobacteriota</taxon>
        <taxon>Stenosarchaea group</taxon>
        <taxon>Halobacteria</taxon>
        <taxon>Halobacteriales</taxon>
        <taxon>Haloferacaceae</taxon>
        <taxon>Halobium</taxon>
    </lineage>
</organism>
<proteinExistence type="predicted"/>
<evidence type="ECO:0000313" key="2">
    <source>
        <dbReference type="EMBL" id="MFC4356480.1"/>
    </source>
</evidence>
<comment type="caution">
    <text evidence="2">The sequence shown here is derived from an EMBL/GenBank/DDBJ whole genome shotgun (WGS) entry which is preliminary data.</text>
</comment>
<evidence type="ECO:0000313" key="3">
    <source>
        <dbReference type="Proteomes" id="UP001595921"/>
    </source>
</evidence>
<accession>A0ABD5P6F6</accession>
<protein>
    <submittedName>
        <fullName evidence="2">Uncharacterized protein</fullName>
    </submittedName>
</protein>
<dbReference type="Proteomes" id="UP001595921">
    <property type="component" value="Unassembled WGS sequence"/>
</dbReference>
<keyword evidence="1" id="KW-0472">Membrane</keyword>
<dbReference type="AlphaFoldDB" id="A0ABD5P6F6"/>
<gene>
    <name evidence="2" type="ORF">ACFO0N_00790</name>
</gene>
<keyword evidence="1" id="KW-1133">Transmembrane helix</keyword>
<sequence>MFEDYSRADLLVAATYVLAGLLFAAAAVVDPAVDPAFALVVALPLVTLPPVLLRDHVAKQRLADAEFGYDVTLED</sequence>
<feature type="transmembrane region" description="Helical" evidence="1">
    <location>
        <begin position="36"/>
        <end position="53"/>
    </location>
</feature>
<reference evidence="2 3" key="1">
    <citation type="journal article" date="2019" name="Int. J. Syst. Evol. Microbiol.">
        <title>The Global Catalogue of Microorganisms (GCM) 10K type strain sequencing project: providing services to taxonomists for standard genome sequencing and annotation.</title>
        <authorList>
            <consortium name="The Broad Institute Genomics Platform"/>
            <consortium name="The Broad Institute Genome Sequencing Center for Infectious Disease"/>
            <person name="Wu L."/>
            <person name="Ma J."/>
        </authorList>
    </citation>
    <scope>NUCLEOTIDE SEQUENCE [LARGE SCALE GENOMIC DNA]</scope>
    <source>
        <strain evidence="2 3">CGMCC 1.12553</strain>
    </source>
</reference>
<dbReference type="RefSeq" id="WP_267624833.1">
    <property type="nucleotide sequence ID" value="NZ_JAODIW010000010.1"/>
</dbReference>
<keyword evidence="1" id="KW-0812">Transmembrane</keyword>
<name>A0ABD5P6F6_9EURY</name>
<dbReference type="EMBL" id="JBHSDS010000001">
    <property type="protein sequence ID" value="MFC4356480.1"/>
    <property type="molecule type" value="Genomic_DNA"/>
</dbReference>